<organism evidence="12 13">
    <name type="scientific">Paraburkholderia panacisoli</name>
    <dbReference type="NCBI Taxonomy" id="2603818"/>
    <lineage>
        <taxon>Bacteria</taxon>
        <taxon>Pseudomonadati</taxon>
        <taxon>Pseudomonadota</taxon>
        <taxon>Betaproteobacteria</taxon>
        <taxon>Burkholderiales</taxon>
        <taxon>Burkholderiaceae</taxon>
        <taxon>Paraburkholderia</taxon>
    </lineage>
</organism>
<evidence type="ECO:0000256" key="6">
    <source>
        <dbReference type="ARBA" id="ARBA00023186"/>
    </source>
</evidence>
<dbReference type="InterPro" id="IPR013783">
    <property type="entry name" value="Ig-like_fold"/>
</dbReference>
<name>A0A5B0HAD3_9BURK</name>
<dbReference type="AlphaFoldDB" id="A0A5B0HAD3"/>
<evidence type="ECO:0000256" key="5">
    <source>
        <dbReference type="ARBA" id="ARBA00022764"/>
    </source>
</evidence>
<comment type="subcellular location">
    <subcellularLocation>
        <location evidence="1 8">Periplasm</location>
    </subcellularLocation>
</comment>
<evidence type="ECO:0000256" key="9">
    <source>
        <dbReference type="SAM" id="SignalP"/>
    </source>
</evidence>
<gene>
    <name evidence="12" type="ORF">FVF58_13060</name>
</gene>
<keyword evidence="5" id="KW-0574">Periplasm</keyword>
<proteinExistence type="inferred from homology"/>
<evidence type="ECO:0000313" key="13">
    <source>
        <dbReference type="Proteomes" id="UP000325273"/>
    </source>
</evidence>
<evidence type="ECO:0000256" key="2">
    <source>
        <dbReference type="ARBA" id="ARBA00007399"/>
    </source>
</evidence>
<keyword evidence="3" id="KW-1029">Fimbrium biogenesis</keyword>
<dbReference type="SUPFAM" id="SSF49354">
    <property type="entry name" value="PapD-like"/>
    <property type="match status" value="1"/>
</dbReference>
<evidence type="ECO:0000313" key="12">
    <source>
        <dbReference type="EMBL" id="KAA1012179.1"/>
    </source>
</evidence>
<keyword evidence="6 8" id="KW-0143">Chaperone</keyword>
<dbReference type="PANTHER" id="PTHR30251:SF2">
    <property type="entry name" value="FIMBRIAL CHAPERONE YADV-RELATED"/>
    <property type="match status" value="1"/>
</dbReference>
<dbReference type="Pfam" id="PF00345">
    <property type="entry name" value="PapD_N"/>
    <property type="match status" value="1"/>
</dbReference>
<feature type="signal peptide" evidence="9">
    <location>
        <begin position="1"/>
        <end position="26"/>
    </location>
</feature>
<evidence type="ECO:0000256" key="8">
    <source>
        <dbReference type="RuleBase" id="RU003918"/>
    </source>
</evidence>
<comment type="similarity">
    <text evidence="2 8">Belongs to the periplasmic pilus chaperone family.</text>
</comment>
<dbReference type="RefSeq" id="WP_149670450.1">
    <property type="nucleotide sequence ID" value="NZ_VTUZ01000007.1"/>
</dbReference>
<protein>
    <submittedName>
        <fullName evidence="12">Fimbria/pilus periplasmic chaperone</fullName>
    </submittedName>
</protein>
<dbReference type="PRINTS" id="PR00969">
    <property type="entry name" value="CHAPERONPILI"/>
</dbReference>
<evidence type="ECO:0000256" key="4">
    <source>
        <dbReference type="ARBA" id="ARBA00022729"/>
    </source>
</evidence>
<dbReference type="Gene3D" id="2.60.40.10">
    <property type="entry name" value="Immunoglobulins"/>
    <property type="match status" value="2"/>
</dbReference>
<reference evidence="12 13" key="1">
    <citation type="submission" date="2019-08" db="EMBL/GenBank/DDBJ databases">
        <title>Paraburkholderia sp. DCY113.</title>
        <authorList>
            <person name="Kang J."/>
        </authorList>
    </citation>
    <scope>NUCLEOTIDE SEQUENCE [LARGE SCALE GENOMIC DNA]</scope>
    <source>
        <strain evidence="12 13">DCY113</strain>
    </source>
</reference>
<dbReference type="GO" id="GO:0071555">
    <property type="term" value="P:cell wall organization"/>
    <property type="evidence" value="ECO:0007669"/>
    <property type="project" value="InterPro"/>
</dbReference>
<dbReference type="InterPro" id="IPR018046">
    <property type="entry name" value="Pili_assmbl_chaperone_CS"/>
</dbReference>
<dbReference type="InterPro" id="IPR050643">
    <property type="entry name" value="Periplasmic_pilus_chap"/>
</dbReference>
<evidence type="ECO:0000256" key="3">
    <source>
        <dbReference type="ARBA" id="ARBA00022558"/>
    </source>
</evidence>
<evidence type="ECO:0000259" key="10">
    <source>
        <dbReference type="Pfam" id="PF00345"/>
    </source>
</evidence>
<feature type="domain" description="Pili assembly chaperone N-terminal" evidence="10">
    <location>
        <begin position="27"/>
        <end position="150"/>
    </location>
</feature>
<dbReference type="EMBL" id="VTUZ01000007">
    <property type="protein sequence ID" value="KAA1012179.1"/>
    <property type="molecule type" value="Genomic_DNA"/>
</dbReference>
<dbReference type="SUPFAM" id="SSF49584">
    <property type="entry name" value="Periplasmic chaperone C-domain"/>
    <property type="match status" value="1"/>
</dbReference>
<feature type="chain" id="PRO_5023014848" evidence="9">
    <location>
        <begin position="27"/>
        <end position="253"/>
    </location>
</feature>
<keyword evidence="4 9" id="KW-0732">Signal</keyword>
<evidence type="ECO:0000259" key="11">
    <source>
        <dbReference type="Pfam" id="PF02753"/>
    </source>
</evidence>
<dbReference type="FunFam" id="2.60.40.10:FF:000458">
    <property type="entry name" value="Molecular chaperone FimC"/>
    <property type="match status" value="1"/>
</dbReference>
<keyword evidence="7" id="KW-0393">Immunoglobulin domain</keyword>
<sequence>MKQTIRTLLVSGVLALGFASALQAQASVVIAGTRVIYNADDTEQTIKLTNDGKSPALTQVWLDKGDPKAAPSAIDVPFTISPPFARVDPGKGQTLRILYTGEPLPQDKESVFWLNLLEIPPKPAANEVDVNKLQMAFRSRIKMFFRPAGLKGSAGEAPAQISWHVVKTDIGAALEAHNPTPYHVSFTALELTGGGKTAKFENGGMVGPGETQDFPLSGEVFQGADAKVRYHAINDYGGPAEGESVLNAAPQVK</sequence>
<dbReference type="GO" id="GO:0030288">
    <property type="term" value="C:outer membrane-bounded periplasmic space"/>
    <property type="evidence" value="ECO:0007669"/>
    <property type="project" value="InterPro"/>
</dbReference>
<dbReference type="Proteomes" id="UP000325273">
    <property type="component" value="Unassembled WGS sequence"/>
</dbReference>
<evidence type="ECO:0000256" key="7">
    <source>
        <dbReference type="ARBA" id="ARBA00023319"/>
    </source>
</evidence>
<keyword evidence="13" id="KW-1185">Reference proteome</keyword>
<dbReference type="InterPro" id="IPR016148">
    <property type="entry name" value="Pili_assmbl_chaperone_C"/>
</dbReference>
<dbReference type="InterPro" id="IPR016147">
    <property type="entry name" value="Pili_assmbl_chaperone_N"/>
</dbReference>
<feature type="domain" description="Pili assembly chaperone C-terminal" evidence="11">
    <location>
        <begin position="177"/>
        <end position="239"/>
    </location>
</feature>
<dbReference type="InterPro" id="IPR008962">
    <property type="entry name" value="PapD-like_sf"/>
</dbReference>
<dbReference type="InterPro" id="IPR001829">
    <property type="entry name" value="Pili_assmbl_chaperone_bac"/>
</dbReference>
<dbReference type="PROSITE" id="PS00635">
    <property type="entry name" value="PILI_CHAPERONE"/>
    <property type="match status" value="1"/>
</dbReference>
<comment type="caution">
    <text evidence="12">The sequence shown here is derived from an EMBL/GenBank/DDBJ whole genome shotgun (WGS) entry which is preliminary data.</text>
</comment>
<evidence type="ECO:0000256" key="1">
    <source>
        <dbReference type="ARBA" id="ARBA00004418"/>
    </source>
</evidence>
<dbReference type="InterPro" id="IPR036316">
    <property type="entry name" value="Pili_assmbl_chap_C_dom_sf"/>
</dbReference>
<dbReference type="PANTHER" id="PTHR30251">
    <property type="entry name" value="PILUS ASSEMBLY CHAPERONE"/>
    <property type="match status" value="1"/>
</dbReference>
<accession>A0A5B0HAD3</accession>
<dbReference type="Pfam" id="PF02753">
    <property type="entry name" value="PapD_C"/>
    <property type="match status" value="1"/>
</dbReference>